<dbReference type="Proteomes" id="UP000735302">
    <property type="component" value="Unassembled WGS sequence"/>
</dbReference>
<dbReference type="AlphaFoldDB" id="A0AAV4C2E7"/>
<protein>
    <submittedName>
        <fullName evidence="1">Uncharacterized protein</fullName>
    </submittedName>
</protein>
<accession>A0AAV4C2E7</accession>
<name>A0AAV4C2E7_9GAST</name>
<dbReference type="EMBL" id="BLXT01006168">
    <property type="protein sequence ID" value="GFO29531.1"/>
    <property type="molecule type" value="Genomic_DNA"/>
</dbReference>
<keyword evidence="2" id="KW-1185">Reference proteome</keyword>
<proteinExistence type="predicted"/>
<reference evidence="1 2" key="1">
    <citation type="journal article" date="2021" name="Elife">
        <title>Chloroplast acquisition without the gene transfer in kleptoplastic sea slugs, Plakobranchus ocellatus.</title>
        <authorList>
            <person name="Maeda T."/>
            <person name="Takahashi S."/>
            <person name="Yoshida T."/>
            <person name="Shimamura S."/>
            <person name="Takaki Y."/>
            <person name="Nagai Y."/>
            <person name="Toyoda A."/>
            <person name="Suzuki Y."/>
            <person name="Arimoto A."/>
            <person name="Ishii H."/>
            <person name="Satoh N."/>
            <person name="Nishiyama T."/>
            <person name="Hasebe M."/>
            <person name="Maruyama T."/>
            <person name="Minagawa J."/>
            <person name="Obokata J."/>
            <person name="Shigenobu S."/>
        </authorList>
    </citation>
    <scope>NUCLEOTIDE SEQUENCE [LARGE SCALE GENOMIC DNA]</scope>
</reference>
<organism evidence="1 2">
    <name type="scientific">Plakobranchus ocellatus</name>
    <dbReference type="NCBI Taxonomy" id="259542"/>
    <lineage>
        <taxon>Eukaryota</taxon>
        <taxon>Metazoa</taxon>
        <taxon>Spiralia</taxon>
        <taxon>Lophotrochozoa</taxon>
        <taxon>Mollusca</taxon>
        <taxon>Gastropoda</taxon>
        <taxon>Heterobranchia</taxon>
        <taxon>Euthyneura</taxon>
        <taxon>Panpulmonata</taxon>
        <taxon>Sacoglossa</taxon>
        <taxon>Placobranchoidea</taxon>
        <taxon>Plakobranchidae</taxon>
        <taxon>Plakobranchus</taxon>
    </lineage>
</organism>
<gene>
    <name evidence="1" type="ORF">PoB_005603600</name>
</gene>
<comment type="caution">
    <text evidence="1">The sequence shown here is derived from an EMBL/GenBank/DDBJ whole genome shotgun (WGS) entry which is preliminary data.</text>
</comment>
<evidence type="ECO:0000313" key="1">
    <source>
        <dbReference type="EMBL" id="GFO29531.1"/>
    </source>
</evidence>
<evidence type="ECO:0000313" key="2">
    <source>
        <dbReference type="Proteomes" id="UP000735302"/>
    </source>
</evidence>
<sequence length="93" mass="10423">MASSPIDRVLSYHAKGQTMDPQFKQEELHLLLCSAVAKYSAVSVKDLTVQTPYFMWPGLCLTGTHCLGEDSEKVKLMRKIVAMSKCHMSMKIC</sequence>